<reference evidence="3 4" key="1">
    <citation type="journal article" date="2024" name="Science">
        <title>Giant polyketide synthase enzymes in the biosynthesis of giant marine polyether toxins.</title>
        <authorList>
            <person name="Fallon T.R."/>
            <person name="Shende V.V."/>
            <person name="Wierzbicki I.H."/>
            <person name="Pendleton A.L."/>
            <person name="Watervoot N.F."/>
            <person name="Auber R.P."/>
            <person name="Gonzalez D.J."/>
            <person name="Wisecaver J.H."/>
            <person name="Moore B.S."/>
        </authorList>
    </citation>
    <scope>NUCLEOTIDE SEQUENCE [LARGE SCALE GENOMIC DNA]</scope>
    <source>
        <strain evidence="3 4">12B1</strain>
    </source>
</reference>
<gene>
    <name evidence="3" type="ORF">AB1Y20_018117</name>
</gene>
<evidence type="ECO:0000256" key="2">
    <source>
        <dbReference type="SAM" id="SignalP"/>
    </source>
</evidence>
<evidence type="ECO:0000313" key="3">
    <source>
        <dbReference type="EMBL" id="KAL1523162.1"/>
    </source>
</evidence>
<evidence type="ECO:0000313" key="4">
    <source>
        <dbReference type="Proteomes" id="UP001515480"/>
    </source>
</evidence>
<feature type="chain" id="PRO_5044349093" evidence="2">
    <location>
        <begin position="23"/>
        <end position="210"/>
    </location>
</feature>
<comment type="caution">
    <text evidence="3">The sequence shown here is derived from an EMBL/GenBank/DDBJ whole genome shotgun (WGS) entry which is preliminary data.</text>
</comment>
<accession>A0AB34JQX0</accession>
<keyword evidence="4" id="KW-1185">Reference proteome</keyword>
<feature type="region of interest" description="Disordered" evidence="1">
    <location>
        <begin position="108"/>
        <end position="135"/>
    </location>
</feature>
<dbReference type="AlphaFoldDB" id="A0AB34JQX0"/>
<name>A0AB34JQX0_PRYPA</name>
<proteinExistence type="predicted"/>
<evidence type="ECO:0000256" key="1">
    <source>
        <dbReference type="SAM" id="MobiDB-lite"/>
    </source>
</evidence>
<keyword evidence="2" id="KW-0732">Signal</keyword>
<feature type="compositionally biased region" description="Pro residues" evidence="1">
    <location>
        <begin position="117"/>
        <end position="130"/>
    </location>
</feature>
<dbReference type="Proteomes" id="UP001515480">
    <property type="component" value="Unassembled WGS sequence"/>
</dbReference>
<feature type="signal peptide" evidence="2">
    <location>
        <begin position="1"/>
        <end position="22"/>
    </location>
</feature>
<protein>
    <submittedName>
        <fullName evidence="3">Uncharacterized protein</fullName>
    </submittedName>
</protein>
<dbReference type="EMBL" id="JBGBPQ010000006">
    <property type="protein sequence ID" value="KAL1523162.1"/>
    <property type="molecule type" value="Genomic_DNA"/>
</dbReference>
<organism evidence="3 4">
    <name type="scientific">Prymnesium parvum</name>
    <name type="common">Toxic golden alga</name>
    <dbReference type="NCBI Taxonomy" id="97485"/>
    <lineage>
        <taxon>Eukaryota</taxon>
        <taxon>Haptista</taxon>
        <taxon>Haptophyta</taxon>
        <taxon>Prymnesiophyceae</taxon>
        <taxon>Prymnesiales</taxon>
        <taxon>Prymnesiaceae</taxon>
        <taxon>Prymnesium</taxon>
    </lineage>
</organism>
<sequence>MRAAWCASCCVCALAALPSAAALVPPAPPLNLGRRAALRAALALPFPLLAFPAASRASCVCKTVSQCECTDDTPAAGARKLRRADAAGRDLEDGAREREQLMRELEAPARTARAAAPPRPPPPPRAPLPPRQYEQGSAARAIQPVRSMDSQEFSQIDPDSAKAKFARVVEEAVRKREEKLGFALDKDDIESLVGILRVKYCGPQGMIGPC</sequence>